<evidence type="ECO:0000313" key="3">
    <source>
        <dbReference type="Proteomes" id="UP000191672"/>
    </source>
</evidence>
<dbReference type="Gene3D" id="3.40.50.1820">
    <property type="entry name" value="alpha/beta hydrolase"/>
    <property type="match status" value="1"/>
</dbReference>
<gene>
    <name evidence="2" type="ORF">PENANT_c060G11835</name>
</gene>
<keyword evidence="3" id="KW-1185">Reference proteome</keyword>
<dbReference type="Proteomes" id="UP000191672">
    <property type="component" value="Unassembled WGS sequence"/>
</dbReference>
<dbReference type="InterPro" id="IPR029058">
    <property type="entry name" value="AB_hydrolase_fold"/>
</dbReference>
<name>A0A1V6PQ28_9EURO</name>
<dbReference type="GO" id="GO:0072330">
    <property type="term" value="P:monocarboxylic acid biosynthetic process"/>
    <property type="evidence" value="ECO:0007669"/>
    <property type="project" value="UniProtKB-ARBA"/>
</dbReference>
<evidence type="ECO:0000313" key="2">
    <source>
        <dbReference type="EMBL" id="OQD79150.1"/>
    </source>
</evidence>
<protein>
    <recommendedName>
        <fullName evidence="4">AB hydrolase-1 domain-containing protein</fullName>
    </recommendedName>
</protein>
<dbReference type="PANTHER" id="PTHR43433:SF10">
    <property type="entry name" value="AB HYDROLASE-1 DOMAIN-CONTAINING PROTEIN"/>
    <property type="match status" value="1"/>
</dbReference>
<sequence>MVGKVVGVATLLAGGTKTLPHNLVKLNPSHRMLDNATAAEDVCAFTAASRFHHSLKFESKTTQKPLRVTYATVGCQDSDSPTILFAGGLYGGRWNGLWIDHLCQQKRIRVVIIDRPGFGGSTAVALDQRIPVWLETVPILLRHLNVDKVTLAAHSSGVIYLFNTVYHLPEILTPEPTIHLISPWVHPSKSGAKMLTIASAMPAGLVTGWNKMTSFLVNRLMPSSAPTDQGKKRNKKDPQSDSAVTADEETLLETCGLSSAAKQPTRDYFVKMFFEEDTSGVADEAKLGLKTGSGVSWGICDDYETFATQLADKVGKNNKLHIVAYFGENDGYVGKGGCQYFHRVWGSDTVRQSISAEVHEVPGMNHDDLTLPEHGVLGQIFDWASHREYRKMHK</sequence>
<evidence type="ECO:0000256" key="1">
    <source>
        <dbReference type="SAM" id="MobiDB-lite"/>
    </source>
</evidence>
<accession>A0A1V6PQ28</accession>
<feature type="region of interest" description="Disordered" evidence="1">
    <location>
        <begin position="223"/>
        <end position="246"/>
    </location>
</feature>
<dbReference type="SUPFAM" id="SSF53474">
    <property type="entry name" value="alpha/beta-Hydrolases"/>
    <property type="match status" value="1"/>
</dbReference>
<evidence type="ECO:0008006" key="4">
    <source>
        <dbReference type="Google" id="ProtNLM"/>
    </source>
</evidence>
<dbReference type="GO" id="GO:0017000">
    <property type="term" value="P:antibiotic biosynthetic process"/>
    <property type="evidence" value="ECO:0007669"/>
    <property type="project" value="UniProtKB-ARBA"/>
</dbReference>
<dbReference type="STRING" id="416450.A0A1V6PQ28"/>
<comment type="caution">
    <text evidence="2">The sequence shown here is derived from an EMBL/GenBank/DDBJ whole genome shotgun (WGS) entry which is preliminary data.</text>
</comment>
<dbReference type="InterPro" id="IPR050471">
    <property type="entry name" value="AB_hydrolase"/>
</dbReference>
<reference evidence="3" key="1">
    <citation type="journal article" date="2017" name="Nat. Microbiol.">
        <title>Global analysis of biosynthetic gene clusters reveals vast potential of secondary metabolite production in Penicillium species.</title>
        <authorList>
            <person name="Nielsen J.C."/>
            <person name="Grijseels S."/>
            <person name="Prigent S."/>
            <person name="Ji B."/>
            <person name="Dainat J."/>
            <person name="Nielsen K.F."/>
            <person name="Frisvad J.C."/>
            <person name="Workman M."/>
            <person name="Nielsen J."/>
        </authorList>
    </citation>
    <scope>NUCLEOTIDE SEQUENCE [LARGE SCALE GENOMIC DNA]</scope>
    <source>
        <strain evidence="3">IBT 31811</strain>
    </source>
</reference>
<dbReference type="PANTHER" id="PTHR43433">
    <property type="entry name" value="HYDROLASE, ALPHA/BETA FOLD FAMILY PROTEIN"/>
    <property type="match status" value="1"/>
</dbReference>
<proteinExistence type="predicted"/>
<organism evidence="2 3">
    <name type="scientific">Penicillium antarcticum</name>
    <dbReference type="NCBI Taxonomy" id="416450"/>
    <lineage>
        <taxon>Eukaryota</taxon>
        <taxon>Fungi</taxon>
        <taxon>Dikarya</taxon>
        <taxon>Ascomycota</taxon>
        <taxon>Pezizomycotina</taxon>
        <taxon>Eurotiomycetes</taxon>
        <taxon>Eurotiomycetidae</taxon>
        <taxon>Eurotiales</taxon>
        <taxon>Aspergillaceae</taxon>
        <taxon>Penicillium</taxon>
    </lineage>
</organism>
<dbReference type="EMBL" id="MDYN01000060">
    <property type="protein sequence ID" value="OQD79150.1"/>
    <property type="molecule type" value="Genomic_DNA"/>
</dbReference>
<dbReference type="AlphaFoldDB" id="A0A1V6PQ28"/>